<feature type="transmembrane region" description="Helical" evidence="7">
    <location>
        <begin position="174"/>
        <end position="193"/>
    </location>
</feature>
<feature type="transmembrane region" description="Helical" evidence="7">
    <location>
        <begin position="286"/>
        <end position="308"/>
    </location>
</feature>
<comment type="similarity">
    <text evidence="6">Belongs to the peptidase M48 family.</text>
</comment>
<evidence type="ECO:0000259" key="8">
    <source>
        <dbReference type="Pfam" id="PF01435"/>
    </source>
</evidence>
<evidence type="ECO:0000256" key="7">
    <source>
        <dbReference type="SAM" id="Phobius"/>
    </source>
</evidence>
<keyword evidence="2" id="KW-0479">Metal-binding</keyword>
<keyword evidence="1 6" id="KW-0645">Protease</keyword>
<sequence>MVSQVLSYSIIGILILHYAVETTLEILNARKFNDPVPEELEGLYDQEQYRKSQAYKQANFRFGLFSSGLSLLLLLCFFLGGGFGWADRVAASVSPLPFPRALVFFGILGLGSDLVATPLSYYHTFVIEERFGFNKTTPSLFFADKLKGWALMGLLGGGLLAGILWFYQWAGTAFWIYAWALIALFTLLLNLFYSRLIVPLFNKQEPLEEGSLKSRIEAYAGKVGFALKNIFIIDGSRRSTRANAYFSGLGREKRVALYDTLVEDLEEEEIVAVLAHEIGHYKKKHIAANLVASVALTGLTLFLLSLFINNPELSLAIGVSQPSFHAALLSFALLYSPVSAATGLVMNWLSRRFEFQADAYARETLAAQPLVASLKKLSQKNLSNLTPHPAYVFVHYSHPPLAARIRALNRQGRQRKQNG</sequence>
<comment type="cofactor">
    <cofactor evidence="6">
        <name>Zn(2+)</name>
        <dbReference type="ChEBI" id="CHEBI:29105"/>
    </cofactor>
    <text evidence="6">Binds 1 zinc ion per subunit.</text>
</comment>
<keyword evidence="5 6" id="KW-0482">Metalloprotease</keyword>
<evidence type="ECO:0000256" key="4">
    <source>
        <dbReference type="ARBA" id="ARBA00022833"/>
    </source>
</evidence>
<dbReference type="InterPro" id="IPR032456">
    <property type="entry name" value="Peptidase_M48_N"/>
</dbReference>
<proteinExistence type="inferred from homology"/>
<dbReference type="Gene3D" id="3.30.2010.10">
    <property type="entry name" value="Metalloproteases ('zincins'), catalytic domain"/>
    <property type="match status" value="1"/>
</dbReference>
<dbReference type="Pfam" id="PF01435">
    <property type="entry name" value="Peptidase_M48"/>
    <property type="match status" value="1"/>
</dbReference>
<name>A0ABT1AZM1_9FLAO</name>
<feature type="transmembrane region" description="Helical" evidence="7">
    <location>
        <begin position="6"/>
        <end position="24"/>
    </location>
</feature>
<keyword evidence="7" id="KW-1133">Transmembrane helix</keyword>
<feature type="transmembrane region" description="Helical" evidence="7">
    <location>
        <begin position="328"/>
        <end position="349"/>
    </location>
</feature>
<keyword evidence="11" id="KW-1185">Reference proteome</keyword>
<accession>A0ABT1AZM1</accession>
<dbReference type="CDD" id="cd07343">
    <property type="entry name" value="M48A_Zmpste24p_like"/>
    <property type="match status" value="1"/>
</dbReference>
<keyword evidence="3 6" id="KW-0378">Hydrolase</keyword>
<keyword evidence="7" id="KW-0812">Transmembrane</keyword>
<evidence type="ECO:0000256" key="2">
    <source>
        <dbReference type="ARBA" id="ARBA00022723"/>
    </source>
</evidence>
<keyword evidence="7" id="KW-0472">Membrane</keyword>
<evidence type="ECO:0000313" key="10">
    <source>
        <dbReference type="EMBL" id="MCO5725466.1"/>
    </source>
</evidence>
<gene>
    <name evidence="10" type="ORF">NG653_11405</name>
</gene>
<dbReference type="InterPro" id="IPR027057">
    <property type="entry name" value="CAXX_Prtase_1"/>
</dbReference>
<evidence type="ECO:0000256" key="1">
    <source>
        <dbReference type="ARBA" id="ARBA00022670"/>
    </source>
</evidence>
<keyword evidence="4 6" id="KW-0862">Zinc</keyword>
<feature type="domain" description="CAAX prenyl protease 1 N-terminal" evidence="9">
    <location>
        <begin position="27"/>
        <end position="203"/>
    </location>
</feature>
<organism evidence="10 11">
    <name type="scientific">Robiginitalea marina</name>
    <dbReference type="NCBI Taxonomy" id="2954105"/>
    <lineage>
        <taxon>Bacteria</taxon>
        <taxon>Pseudomonadati</taxon>
        <taxon>Bacteroidota</taxon>
        <taxon>Flavobacteriia</taxon>
        <taxon>Flavobacteriales</taxon>
        <taxon>Flavobacteriaceae</taxon>
        <taxon>Robiginitalea</taxon>
    </lineage>
</organism>
<protein>
    <submittedName>
        <fullName evidence="10">M48 family metallopeptidase</fullName>
    </submittedName>
</protein>
<feature type="transmembrane region" description="Helical" evidence="7">
    <location>
        <begin position="60"/>
        <end position="81"/>
    </location>
</feature>
<feature type="transmembrane region" description="Helical" evidence="7">
    <location>
        <begin position="148"/>
        <end position="168"/>
    </location>
</feature>
<evidence type="ECO:0000256" key="5">
    <source>
        <dbReference type="ARBA" id="ARBA00023049"/>
    </source>
</evidence>
<dbReference type="EMBL" id="JAMXIB010000009">
    <property type="protein sequence ID" value="MCO5725466.1"/>
    <property type="molecule type" value="Genomic_DNA"/>
</dbReference>
<dbReference type="RefSeq" id="WP_252741839.1">
    <property type="nucleotide sequence ID" value="NZ_JAMXIB010000009.1"/>
</dbReference>
<dbReference type="InterPro" id="IPR001915">
    <property type="entry name" value="Peptidase_M48"/>
</dbReference>
<feature type="domain" description="Peptidase M48" evidence="8">
    <location>
        <begin position="206"/>
        <end position="409"/>
    </location>
</feature>
<feature type="transmembrane region" description="Helical" evidence="7">
    <location>
        <begin position="101"/>
        <end position="127"/>
    </location>
</feature>
<evidence type="ECO:0000313" key="11">
    <source>
        <dbReference type="Proteomes" id="UP001206312"/>
    </source>
</evidence>
<reference evidence="10 11" key="1">
    <citation type="submission" date="2022-06" db="EMBL/GenBank/DDBJ databases">
        <authorList>
            <person name="Xuan X."/>
        </authorList>
    </citation>
    <scope>NUCLEOTIDE SEQUENCE [LARGE SCALE GENOMIC DNA]</scope>
    <source>
        <strain evidence="10 11">2V75</strain>
    </source>
</reference>
<evidence type="ECO:0000256" key="6">
    <source>
        <dbReference type="RuleBase" id="RU003983"/>
    </source>
</evidence>
<dbReference type="Proteomes" id="UP001206312">
    <property type="component" value="Unassembled WGS sequence"/>
</dbReference>
<evidence type="ECO:0000259" key="9">
    <source>
        <dbReference type="Pfam" id="PF16491"/>
    </source>
</evidence>
<dbReference type="PANTHER" id="PTHR10120">
    <property type="entry name" value="CAAX PRENYL PROTEASE 1"/>
    <property type="match status" value="1"/>
</dbReference>
<comment type="caution">
    <text evidence="10">The sequence shown here is derived from an EMBL/GenBank/DDBJ whole genome shotgun (WGS) entry which is preliminary data.</text>
</comment>
<evidence type="ECO:0000256" key="3">
    <source>
        <dbReference type="ARBA" id="ARBA00022801"/>
    </source>
</evidence>
<dbReference type="Pfam" id="PF16491">
    <property type="entry name" value="Peptidase_M48_N"/>
    <property type="match status" value="1"/>
</dbReference>